<keyword evidence="2" id="KW-1133">Transmembrane helix</keyword>
<keyword evidence="2" id="KW-0472">Membrane</keyword>
<feature type="transmembrane region" description="Helical" evidence="2">
    <location>
        <begin position="331"/>
        <end position="348"/>
    </location>
</feature>
<evidence type="ECO:0000256" key="1">
    <source>
        <dbReference type="SAM" id="MobiDB-lite"/>
    </source>
</evidence>
<accession>A0A7D6C4H9</accession>
<gene>
    <name evidence="3" type="ORF">HZU44_19170</name>
</gene>
<proteinExistence type="predicted"/>
<feature type="transmembrane region" description="Helical" evidence="2">
    <location>
        <begin position="173"/>
        <end position="193"/>
    </location>
</feature>
<feature type="transmembrane region" description="Helical" evidence="2">
    <location>
        <begin position="199"/>
        <end position="221"/>
    </location>
</feature>
<feature type="region of interest" description="Disordered" evidence="1">
    <location>
        <begin position="383"/>
        <end position="416"/>
    </location>
</feature>
<dbReference type="AlphaFoldDB" id="A0A7D6C4H9"/>
<feature type="transmembrane region" description="Helical" evidence="2">
    <location>
        <begin position="98"/>
        <end position="117"/>
    </location>
</feature>
<protein>
    <recommendedName>
        <fullName evidence="4">Integral membrane protein</fullName>
    </recommendedName>
</protein>
<evidence type="ECO:0000256" key="2">
    <source>
        <dbReference type="SAM" id="Phobius"/>
    </source>
</evidence>
<reference evidence="3" key="1">
    <citation type="submission" date="2020-08" db="EMBL/GenBank/DDBJ databases">
        <title>A bifunctional nitrone conjugated secondary metabolite targeting the ribosome.</title>
        <authorList>
            <person name="Limbrick E.M."/>
            <person name="Graf M."/>
            <person name="Derewacz D.K."/>
            <person name="Nguyen F."/>
            <person name="Spraggins J.M."/>
            <person name="Wieland M."/>
            <person name="Ynigez-Gutierrez A.E."/>
            <person name="Reisman B.J."/>
            <person name="Zinshteyn B."/>
            <person name="McCulloch K."/>
            <person name="Iverson T.M."/>
            <person name="Green R."/>
            <person name="Wilson D.N."/>
            <person name="Bachmann B.O."/>
        </authorList>
    </citation>
    <scope>NUCLEOTIDE SEQUENCE</scope>
    <source>
        <strain evidence="3">Africana</strain>
    </source>
</reference>
<feature type="transmembrane region" description="Helical" evidence="2">
    <location>
        <begin position="67"/>
        <end position="86"/>
    </location>
</feature>
<evidence type="ECO:0008006" key="4">
    <source>
        <dbReference type="Google" id="ProtNLM"/>
    </source>
</evidence>
<name>A0A7D6C4H9_9ACTN</name>
<sequence>MGDRQRRAFERWFDRQGLPSFTVGVRPLTAARVLPPLLLISTWELLSTALDALQQGGPQAEQPLRPLQLLVLVALLVLPLLAARWAARRIDSTMSRTLPVVTAVVATAVAVVLAPYLNSLMGNDFVSDVAGNIAATAVLVLLNYLGVGSLLAWSVREGLRQTTALREMTGRALPLFVLLSVFGFLAAEVWQVVSALDGSRFWAMAAVLTCAVAGFSATISFSEMKEIVASDYPREANAALAHEADRPPGVLPNGDAHPPRRPVSRRERVNIVAKLALAQTFQAVLFSLVVFVFFVIFGMAAIGTDIIETWTGRVPQVAQVLGIEVFASWELVRTAAFLAMLSMVYFAASTSTDPKYRTAFYDPLSRSISLSLLVRDNYLARVSPPGTRRRRRGRRGGPPAVVAPADELPGQGLSQQ</sequence>
<keyword evidence="2" id="KW-0812">Transmembrane</keyword>
<organism evidence="3">
    <name type="scientific">Micromonospora carbonacea</name>
    <dbReference type="NCBI Taxonomy" id="47853"/>
    <lineage>
        <taxon>Bacteria</taxon>
        <taxon>Bacillati</taxon>
        <taxon>Actinomycetota</taxon>
        <taxon>Actinomycetes</taxon>
        <taxon>Micromonosporales</taxon>
        <taxon>Micromonosporaceae</taxon>
        <taxon>Micromonospora</taxon>
    </lineage>
</organism>
<dbReference type="EMBL" id="CP058905">
    <property type="protein sequence ID" value="QLJ96986.1"/>
    <property type="molecule type" value="Genomic_DNA"/>
</dbReference>
<evidence type="ECO:0000313" key="3">
    <source>
        <dbReference type="EMBL" id="QLJ96986.1"/>
    </source>
</evidence>
<feature type="transmembrane region" description="Helical" evidence="2">
    <location>
        <begin position="275"/>
        <end position="302"/>
    </location>
</feature>
<feature type="transmembrane region" description="Helical" evidence="2">
    <location>
        <begin position="129"/>
        <end position="153"/>
    </location>
</feature>